<proteinExistence type="predicted"/>
<protein>
    <recommendedName>
        <fullName evidence="3">DUF5320 domain-containing protein</fullName>
    </recommendedName>
</protein>
<evidence type="ECO:0000256" key="1">
    <source>
        <dbReference type="SAM" id="Coils"/>
    </source>
</evidence>
<reference evidence="2" key="1">
    <citation type="journal article" date="2014" name="Front. Microbiol.">
        <title>High frequency of phylogenetically diverse reductive dehalogenase-homologous genes in deep subseafloor sedimentary metagenomes.</title>
        <authorList>
            <person name="Kawai M."/>
            <person name="Futagami T."/>
            <person name="Toyoda A."/>
            <person name="Takaki Y."/>
            <person name="Nishi S."/>
            <person name="Hori S."/>
            <person name="Arai W."/>
            <person name="Tsubouchi T."/>
            <person name="Morono Y."/>
            <person name="Uchiyama I."/>
            <person name="Ito T."/>
            <person name="Fujiyama A."/>
            <person name="Inagaki F."/>
            <person name="Takami H."/>
        </authorList>
    </citation>
    <scope>NUCLEOTIDE SEQUENCE</scope>
    <source>
        <strain evidence="2">Expedition CK06-06</strain>
    </source>
</reference>
<keyword evidence="1" id="KW-0175">Coiled coil</keyword>
<dbReference type="InterPro" id="IPR035205">
    <property type="entry name" value="DUF5320"/>
</dbReference>
<dbReference type="Pfam" id="PF17253">
    <property type="entry name" value="DUF5320"/>
    <property type="match status" value="1"/>
</dbReference>
<accession>X1ACR1</accession>
<dbReference type="AlphaFoldDB" id="X1ACR1"/>
<gene>
    <name evidence="2" type="ORF">S01H4_05312</name>
</gene>
<evidence type="ECO:0000313" key="2">
    <source>
        <dbReference type="EMBL" id="GAG70438.1"/>
    </source>
</evidence>
<sequence>MPRGDGTGPGGLGPMTGRAAGYCAGYSVPGYMNPSGGRLGLGFGYGRGLGRGYRRGFVPGYVNPIPYAPPVYGGSGFYQPPVEPKQEMEMLAEEAKALKGQIEEINKRISELKETEKK</sequence>
<evidence type="ECO:0008006" key="3">
    <source>
        <dbReference type="Google" id="ProtNLM"/>
    </source>
</evidence>
<feature type="coiled-coil region" evidence="1">
    <location>
        <begin position="88"/>
        <end position="115"/>
    </location>
</feature>
<dbReference type="EMBL" id="BART01001527">
    <property type="protein sequence ID" value="GAG70438.1"/>
    <property type="molecule type" value="Genomic_DNA"/>
</dbReference>
<comment type="caution">
    <text evidence="2">The sequence shown here is derived from an EMBL/GenBank/DDBJ whole genome shotgun (WGS) entry which is preliminary data.</text>
</comment>
<organism evidence="2">
    <name type="scientific">marine sediment metagenome</name>
    <dbReference type="NCBI Taxonomy" id="412755"/>
    <lineage>
        <taxon>unclassified sequences</taxon>
        <taxon>metagenomes</taxon>
        <taxon>ecological metagenomes</taxon>
    </lineage>
</organism>
<name>X1ACR1_9ZZZZ</name>